<dbReference type="Proteomes" id="UP001362999">
    <property type="component" value="Unassembled WGS sequence"/>
</dbReference>
<dbReference type="GO" id="GO:0043565">
    <property type="term" value="F:sequence-specific DNA binding"/>
    <property type="evidence" value="ECO:0007669"/>
    <property type="project" value="InterPro"/>
</dbReference>
<protein>
    <recommendedName>
        <fullName evidence="5">GATA-type domain-containing protein</fullName>
    </recommendedName>
</protein>
<comment type="caution">
    <text evidence="6">The sequence shown here is derived from an EMBL/GenBank/DDBJ whole genome shotgun (WGS) entry which is preliminary data.</text>
</comment>
<dbReference type="Pfam" id="PF00320">
    <property type="entry name" value="GATA"/>
    <property type="match status" value="1"/>
</dbReference>
<name>A0AAW0BAM7_9AGAR</name>
<dbReference type="Gene3D" id="3.30.50.10">
    <property type="entry name" value="Erythroid Transcription Factor GATA-1, subunit A"/>
    <property type="match status" value="1"/>
</dbReference>
<evidence type="ECO:0000256" key="2">
    <source>
        <dbReference type="ARBA" id="ARBA00022771"/>
    </source>
</evidence>
<keyword evidence="2 4" id="KW-0863">Zinc-finger</keyword>
<dbReference type="InterPro" id="IPR051140">
    <property type="entry name" value="GATA_TF"/>
</dbReference>
<evidence type="ECO:0000256" key="3">
    <source>
        <dbReference type="ARBA" id="ARBA00022833"/>
    </source>
</evidence>
<dbReference type="EMBL" id="JAWWNJ010000037">
    <property type="protein sequence ID" value="KAK7022593.1"/>
    <property type="molecule type" value="Genomic_DNA"/>
</dbReference>
<dbReference type="GO" id="GO:0006355">
    <property type="term" value="P:regulation of DNA-templated transcription"/>
    <property type="evidence" value="ECO:0007669"/>
    <property type="project" value="InterPro"/>
</dbReference>
<dbReference type="SMART" id="SM00401">
    <property type="entry name" value="ZnF_GATA"/>
    <property type="match status" value="1"/>
</dbReference>
<evidence type="ECO:0000256" key="1">
    <source>
        <dbReference type="ARBA" id="ARBA00022723"/>
    </source>
</evidence>
<dbReference type="AlphaFoldDB" id="A0AAW0BAM7"/>
<keyword evidence="1" id="KW-0479">Metal-binding</keyword>
<accession>A0AAW0BAM7</accession>
<feature type="domain" description="GATA-type" evidence="5">
    <location>
        <begin position="191"/>
        <end position="223"/>
    </location>
</feature>
<keyword evidence="7" id="KW-1185">Reference proteome</keyword>
<keyword evidence="3" id="KW-0862">Zinc</keyword>
<evidence type="ECO:0000256" key="4">
    <source>
        <dbReference type="PROSITE-ProRule" id="PRU00094"/>
    </source>
</evidence>
<dbReference type="PROSITE" id="PS00344">
    <property type="entry name" value="GATA_ZN_FINGER_1"/>
    <property type="match status" value="1"/>
</dbReference>
<dbReference type="GO" id="GO:0008270">
    <property type="term" value="F:zinc ion binding"/>
    <property type="evidence" value="ECO:0007669"/>
    <property type="project" value="UniProtKB-KW"/>
</dbReference>
<organism evidence="6 7">
    <name type="scientific">Favolaschia claudopus</name>
    <dbReference type="NCBI Taxonomy" id="2862362"/>
    <lineage>
        <taxon>Eukaryota</taxon>
        <taxon>Fungi</taxon>
        <taxon>Dikarya</taxon>
        <taxon>Basidiomycota</taxon>
        <taxon>Agaricomycotina</taxon>
        <taxon>Agaricomycetes</taxon>
        <taxon>Agaricomycetidae</taxon>
        <taxon>Agaricales</taxon>
        <taxon>Marasmiineae</taxon>
        <taxon>Mycenaceae</taxon>
        <taxon>Favolaschia</taxon>
    </lineage>
</organism>
<evidence type="ECO:0000259" key="5">
    <source>
        <dbReference type="PROSITE" id="PS50114"/>
    </source>
</evidence>
<dbReference type="PROSITE" id="PS50114">
    <property type="entry name" value="GATA_ZN_FINGER_2"/>
    <property type="match status" value="1"/>
</dbReference>
<dbReference type="PANTHER" id="PTHR45658">
    <property type="entry name" value="GATA TRANSCRIPTION FACTOR"/>
    <property type="match status" value="1"/>
</dbReference>
<dbReference type="InterPro" id="IPR000679">
    <property type="entry name" value="Znf_GATA"/>
</dbReference>
<gene>
    <name evidence="6" type="ORF">R3P38DRAFT_1121533</name>
</gene>
<sequence>MPAIDHASNAASCVDANEAFDHSMLYFNVSQPSSASDRDTTAFPSLSFIDSFDSRSALSSLVSGSRSSLQSTPELFTERLIPGHSMAPLQPGGSVFGAEIDGGELQLPASLSGANTSLITLPVDAEDPRGTTNVRYEEFCARFMESIGQEGIELRTFIFFMVARGHLDEGILRSYAVHRHNNRSSRQRDTSQRARKCGECGKEKTSQWRRHPETNICLCNACGQRAYRARIRVL</sequence>
<evidence type="ECO:0000313" key="6">
    <source>
        <dbReference type="EMBL" id="KAK7022593.1"/>
    </source>
</evidence>
<evidence type="ECO:0000313" key="7">
    <source>
        <dbReference type="Proteomes" id="UP001362999"/>
    </source>
</evidence>
<reference evidence="6 7" key="1">
    <citation type="journal article" date="2024" name="J Genomics">
        <title>Draft genome sequencing and assembly of Favolaschia claudopus CIRM-BRFM 2984 isolated from oak limbs.</title>
        <authorList>
            <person name="Navarro D."/>
            <person name="Drula E."/>
            <person name="Chaduli D."/>
            <person name="Cazenave R."/>
            <person name="Ahrendt S."/>
            <person name="Wang J."/>
            <person name="Lipzen A."/>
            <person name="Daum C."/>
            <person name="Barry K."/>
            <person name="Grigoriev I.V."/>
            <person name="Favel A."/>
            <person name="Rosso M.N."/>
            <person name="Martin F."/>
        </authorList>
    </citation>
    <scope>NUCLEOTIDE SEQUENCE [LARGE SCALE GENOMIC DNA]</scope>
    <source>
        <strain evidence="6 7">CIRM-BRFM 2984</strain>
    </source>
</reference>
<dbReference type="CDD" id="cd00202">
    <property type="entry name" value="ZnF_GATA"/>
    <property type="match status" value="1"/>
</dbReference>
<dbReference type="InterPro" id="IPR013088">
    <property type="entry name" value="Znf_NHR/GATA"/>
</dbReference>
<dbReference type="SUPFAM" id="SSF57716">
    <property type="entry name" value="Glucocorticoid receptor-like (DNA-binding domain)"/>
    <property type="match status" value="1"/>
</dbReference>
<proteinExistence type="predicted"/>